<dbReference type="KEGG" id="aag:5571830"/>
<evidence type="ECO:0000256" key="5">
    <source>
        <dbReference type="ARBA" id="ARBA00024195"/>
    </source>
</evidence>
<evidence type="ECO:0000256" key="4">
    <source>
        <dbReference type="ARBA" id="ARBA00023157"/>
    </source>
</evidence>
<feature type="chain" id="PRO_5036499622" evidence="6">
    <location>
        <begin position="21"/>
        <end position="251"/>
    </location>
</feature>
<dbReference type="InterPro" id="IPR050430">
    <property type="entry name" value="Peptidase_S1"/>
</dbReference>
<evidence type="ECO:0000256" key="2">
    <source>
        <dbReference type="ARBA" id="ARBA00022801"/>
    </source>
</evidence>
<evidence type="ECO:0000313" key="8">
    <source>
        <dbReference type="EMBL" id="EAT47187.1"/>
    </source>
</evidence>
<dbReference type="CDD" id="cd00190">
    <property type="entry name" value="Tryp_SPc"/>
    <property type="match status" value="1"/>
</dbReference>
<dbReference type="InterPro" id="IPR043504">
    <property type="entry name" value="Peptidase_S1_PA_chymotrypsin"/>
</dbReference>
<dbReference type="OrthoDB" id="60866at2759"/>
<dbReference type="FunFam" id="2.40.10.10:FF:000068">
    <property type="entry name" value="transmembrane protease serine 2"/>
    <property type="match status" value="1"/>
</dbReference>
<dbReference type="AlphaFoldDB" id="A0A1S4EZF8"/>
<gene>
    <name evidence="8" type="ORF">AaeL_AAEL001674</name>
</gene>
<dbReference type="InterPro" id="IPR001314">
    <property type="entry name" value="Peptidase_S1A"/>
</dbReference>
<dbReference type="HOGENOM" id="CLU_006842_7_4_1"/>
<feature type="signal peptide" evidence="6">
    <location>
        <begin position="1"/>
        <end position="20"/>
    </location>
</feature>
<dbReference type="Gene3D" id="2.40.10.10">
    <property type="entry name" value="Trypsin-like serine proteases"/>
    <property type="match status" value="1"/>
</dbReference>
<protein>
    <submittedName>
        <fullName evidence="8">AAEL001674-PA</fullName>
    </submittedName>
</protein>
<dbReference type="GO" id="GO:0006508">
    <property type="term" value="P:proteolysis"/>
    <property type="evidence" value="ECO:0007669"/>
    <property type="project" value="UniProtKB-KW"/>
</dbReference>
<dbReference type="SUPFAM" id="SSF50494">
    <property type="entry name" value="Trypsin-like serine proteases"/>
    <property type="match status" value="1"/>
</dbReference>
<evidence type="ECO:0000259" key="7">
    <source>
        <dbReference type="PROSITE" id="PS50240"/>
    </source>
</evidence>
<organism evidence="8 9">
    <name type="scientific">Aedes aegypti</name>
    <name type="common">Yellowfever mosquito</name>
    <name type="synonym">Culex aegypti</name>
    <dbReference type="NCBI Taxonomy" id="7159"/>
    <lineage>
        <taxon>Eukaryota</taxon>
        <taxon>Metazoa</taxon>
        <taxon>Ecdysozoa</taxon>
        <taxon>Arthropoda</taxon>
        <taxon>Hexapoda</taxon>
        <taxon>Insecta</taxon>
        <taxon>Pterygota</taxon>
        <taxon>Neoptera</taxon>
        <taxon>Endopterygota</taxon>
        <taxon>Diptera</taxon>
        <taxon>Nematocera</taxon>
        <taxon>Culicoidea</taxon>
        <taxon>Culicidae</taxon>
        <taxon>Culicinae</taxon>
        <taxon>Aedini</taxon>
        <taxon>Aedes</taxon>
        <taxon>Stegomyia</taxon>
    </lineage>
</organism>
<reference evidence="8" key="1">
    <citation type="submission" date="2005-10" db="EMBL/GenBank/DDBJ databases">
        <authorList>
            <person name="Loftus B.J."/>
            <person name="Nene V.M."/>
            <person name="Hannick L.I."/>
            <person name="Bidwell S."/>
            <person name="Haas B."/>
            <person name="Amedeo P."/>
            <person name="Orvis J."/>
            <person name="Wortman J.R."/>
            <person name="White O.R."/>
            <person name="Salzberg S."/>
            <person name="Shumway M."/>
            <person name="Koo H."/>
            <person name="Zhao Y."/>
            <person name="Holmes M."/>
            <person name="Miller J."/>
            <person name="Schatz M."/>
            <person name="Pop M."/>
            <person name="Pai G."/>
            <person name="Utterback T."/>
            <person name="Rogers Y.-H."/>
            <person name="Kravitz S."/>
            <person name="Fraser C.M."/>
        </authorList>
    </citation>
    <scope>NUCLEOTIDE SEQUENCE</scope>
    <source>
        <strain evidence="8">Liverpool</strain>
    </source>
</reference>
<dbReference type="SMART" id="SM00020">
    <property type="entry name" value="Tryp_SPc"/>
    <property type="match status" value="1"/>
</dbReference>
<reference evidence="8" key="3">
    <citation type="submission" date="2012-09" db="EMBL/GenBank/DDBJ databases">
        <authorList>
            <consortium name="VectorBase"/>
        </authorList>
    </citation>
    <scope>NUCLEOTIDE SEQUENCE</scope>
    <source>
        <strain evidence="8">Liverpool</strain>
    </source>
</reference>
<evidence type="ECO:0000256" key="1">
    <source>
        <dbReference type="ARBA" id="ARBA00022670"/>
    </source>
</evidence>
<keyword evidence="6" id="KW-0732">Signal</keyword>
<keyword evidence="1" id="KW-0645">Protease</keyword>
<dbReference type="EMBL" id="CH477224">
    <property type="protein sequence ID" value="EAT47187.1"/>
    <property type="molecule type" value="Genomic_DNA"/>
</dbReference>
<evidence type="ECO:0000313" key="9">
    <source>
        <dbReference type="Proteomes" id="UP000682892"/>
    </source>
</evidence>
<proteinExistence type="inferred from homology"/>
<dbReference type="PANTHER" id="PTHR24276:SF91">
    <property type="entry name" value="AT26814P-RELATED"/>
    <property type="match status" value="1"/>
</dbReference>
<feature type="domain" description="Peptidase S1" evidence="7">
    <location>
        <begin position="25"/>
        <end position="249"/>
    </location>
</feature>
<dbReference type="OMA" id="GCGVNPD"/>
<keyword evidence="2" id="KW-0378">Hydrolase</keyword>
<dbReference type="GO" id="GO:0004252">
    <property type="term" value="F:serine-type endopeptidase activity"/>
    <property type="evidence" value="ECO:0007669"/>
    <property type="project" value="InterPro"/>
</dbReference>
<dbReference type="Proteomes" id="UP000682892">
    <property type="component" value="Chromosome 1"/>
</dbReference>
<keyword evidence="4" id="KW-1015">Disulfide bond</keyword>
<dbReference type="Pfam" id="PF00089">
    <property type="entry name" value="Trypsin"/>
    <property type="match status" value="1"/>
</dbReference>
<dbReference type="PANTHER" id="PTHR24276">
    <property type="entry name" value="POLYSERASE-RELATED"/>
    <property type="match status" value="1"/>
</dbReference>
<accession>A0A1S4EZF8</accession>
<keyword evidence="3" id="KW-0720">Serine protease</keyword>
<evidence type="ECO:0000256" key="3">
    <source>
        <dbReference type="ARBA" id="ARBA00022825"/>
    </source>
</evidence>
<dbReference type="InterPro" id="IPR018114">
    <property type="entry name" value="TRYPSIN_HIS"/>
</dbReference>
<sequence length="251" mass="27174">MWSAGFALLLLCILSHLSIALPSRIVGGSFAEKNQFPHQVALLKDEKLHCGGSVLSETWVVTAAHCLLDGKNPYPAQRIRVLAGVLEHKNQTGGQLLKAKKLYPHEAYGNFFNDIGLVETDGRFVFGDSVQPIPLRRTPLPDGTEMVISGWGRTGYNEALSDRLLFTTMRSIPMKQCTEEIGITYHGIICVVSTEAGDHGPCSGDSGGPAVVNNELVGVANFARIGCGVNPDGYANVTNFLNWLDNHTNKV</sequence>
<dbReference type="InterPro" id="IPR009003">
    <property type="entry name" value="Peptidase_S1_PA"/>
</dbReference>
<reference evidence="8" key="2">
    <citation type="journal article" date="2007" name="Science">
        <title>Genome sequence of Aedes aegypti, a major arbovirus vector.</title>
        <authorList>
            <person name="Nene V."/>
            <person name="Wortman J.R."/>
            <person name="Lawson D."/>
            <person name="Haas B."/>
            <person name="Kodira C."/>
            <person name="Tu Z.J."/>
            <person name="Loftus B."/>
            <person name="Xi Z."/>
            <person name="Megy K."/>
            <person name="Grabherr M."/>
            <person name="Ren Q."/>
            <person name="Zdobnov E.M."/>
            <person name="Lobo N.F."/>
            <person name="Campbell K.S."/>
            <person name="Brown S.E."/>
            <person name="Bonaldo M.F."/>
            <person name="Zhu J."/>
            <person name="Sinkins S.P."/>
            <person name="Hogenkamp D.G."/>
            <person name="Amedeo P."/>
            <person name="Arensburger P."/>
            <person name="Atkinson P.W."/>
            <person name="Bidwell S."/>
            <person name="Biedler J."/>
            <person name="Birney E."/>
            <person name="Bruggner R.V."/>
            <person name="Costas J."/>
            <person name="Coy M.R."/>
            <person name="Crabtree J."/>
            <person name="Crawford M."/>
            <person name="Debruyn B."/>
            <person name="Decaprio D."/>
            <person name="Eiglmeier K."/>
            <person name="Eisenstadt E."/>
            <person name="El-Dorry H."/>
            <person name="Gelbart W.M."/>
            <person name="Gomes S.L."/>
            <person name="Hammond M."/>
            <person name="Hannick L.I."/>
            <person name="Hogan J.R."/>
            <person name="Holmes M.H."/>
            <person name="Jaffe D."/>
            <person name="Johnston J.S."/>
            <person name="Kennedy R.C."/>
            <person name="Koo H."/>
            <person name="Kravitz S."/>
            <person name="Kriventseva E.V."/>
            <person name="Kulp D."/>
            <person name="Labutti K."/>
            <person name="Lee E."/>
            <person name="Li S."/>
            <person name="Lovin D.D."/>
            <person name="Mao C."/>
            <person name="Mauceli E."/>
            <person name="Menck C.F."/>
            <person name="Miller J.R."/>
            <person name="Montgomery P."/>
            <person name="Mori A."/>
            <person name="Nascimento A.L."/>
            <person name="Naveira H.F."/>
            <person name="Nusbaum C."/>
            <person name="O'leary S."/>
            <person name="Orvis J."/>
            <person name="Pertea M."/>
            <person name="Quesneville H."/>
            <person name="Reidenbach K.R."/>
            <person name="Rogers Y.H."/>
            <person name="Roth C.W."/>
            <person name="Schneider J.R."/>
            <person name="Schatz M."/>
            <person name="Shumway M."/>
            <person name="Stanke M."/>
            <person name="Stinson E.O."/>
            <person name="Tubio J.M."/>
            <person name="Vanzee J.P."/>
            <person name="Verjovski-Almeida S."/>
            <person name="Werner D."/>
            <person name="White O."/>
            <person name="Wyder S."/>
            <person name="Zeng Q."/>
            <person name="Zhao Q."/>
            <person name="Zhao Y."/>
            <person name="Hill C.A."/>
            <person name="Raikhel A.S."/>
            <person name="Soares M.B."/>
            <person name="Knudson D.L."/>
            <person name="Lee N.H."/>
            <person name="Galagan J."/>
            <person name="Salzberg S.L."/>
            <person name="Paulsen I.T."/>
            <person name="Dimopoulos G."/>
            <person name="Collins F.H."/>
            <person name="Birren B."/>
            <person name="Fraser-Liggett C.M."/>
            <person name="Severson D.W."/>
        </authorList>
    </citation>
    <scope>NUCLEOTIDE SEQUENCE [LARGE SCALE GENOMIC DNA]</scope>
    <source>
        <strain evidence="8">Liverpool</strain>
    </source>
</reference>
<dbReference type="PROSITE" id="PS00134">
    <property type="entry name" value="TRYPSIN_HIS"/>
    <property type="match status" value="1"/>
</dbReference>
<evidence type="ECO:0000256" key="6">
    <source>
        <dbReference type="SAM" id="SignalP"/>
    </source>
</evidence>
<comment type="similarity">
    <text evidence="5">Belongs to the peptidase S1 family. CLIP subfamily.</text>
</comment>
<dbReference type="PROSITE" id="PS50240">
    <property type="entry name" value="TRYPSIN_DOM"/>
    <property type="match status" value="1"/>
</dbReference>
<name>A0A1S4EZF8_AEDAE</name>
<dbReference type="PRINTS" id="PR00722">
    <property type="entry name" value="CHYMOTRYPSIN"/>
</dbReference>
<dbReference type="InterPro" id="IPR001254">
    <property type="entry name" value="Trypsin_dom"/>
</dbReference>